<dbReference type="CDD" id="cd02576">
    <property type="entry name" value="PseudoU_synth_ScPUS7"/>
    <property type="match status" value="1"/>
</dbReference>
<feature type="compositionally biased region" description="Basic and acidic residues" evidence="5">
    <location>
        <begin position="860"/>
        <end position="873"/>
    </location>
</feature>
<feature type="domain" description="TRUD" evidence="6">
    <location>
        <begin position="448"/>
        <end position="706"/>
    </location>
</feature>
<dbReference type="SUPFAM" id="SSF55120">
    <property type="entry name" value="Pseudouridine synthase"/>
    <property type="match status" value="1"/>
</dbReference>
<sequence length="873" mass="97968">MTDHTTEMDPDAAGYAETDNYSSSEMMTGTSIPGLGAYLAEVESVGEDWTGMSGPYGTAQALSASMASYKRAEVTQATSEVAMDPPQTAEQVCETSTYPAQSVNEAVAELTDRPYYESMMGQDDFQEDIDAEDSGVYNDPAGDQFSTWRVEKSEKYAHRQEKKVENTELKIGISEYLGTHSGFFGIIKQRYSDFIVNEVTSDGEIVHLTDKTVPPVPEHDKGAPEEHPPELTKDIMDQIEDMIGPPRPARINVDGSFTEGKKESLITEITIDVNNVPKEGRKNIHLAIKNIYGPKVTSSYKEDPDGNKSIVIYKSDAVRHIKMPKRAFWPKTHTNTTFVLYKENVDTIDAVNILAKYAGIKANLFSYAGTKDKRGKTSQLVSVPRVAPEKLSNAAYFRRCLHIGNFMYKRTPQKLGQLRGNKFHIVLRDVKGEDEQIVSAIESLKTNGFINYFGSQRFSTTSVGTHLIGRELLKSNWHKAVNLILAPRENEVSILNDCRTVWKETGDAEAALMVLKHDQVFSIEGRLLTGLQNVHKNDLVGALGLIPRNVRLLYLHAYQSYVWNMVVSRRIKTHGLKVLPGDIIRRKDVPGPSDNDICEEEYDGGENGHSDAEGNGTEETEVKKDGEQKKKLDISNFHFLSEEEAETTDICDVLLPLPGYQVEYPKNEIRDWYVELLEGDELSLSSLKHKVKCYSVGGMYRRIVAHPTDVSSSIAYYSDPSKPLIASDLDRFKGESVEENLLQEGPYKAVLLEMTLASSTYATMALRELLKMDTSSEFQATLNEPPLKTRDQFFSKELSKKRFKRDYHGRDRRGGNGHRNRKGGKNSKGSHGRRRFQGGGSRQAFGKGNKGKKRQWKGAYENRGKRPRIDLDF</sequence>
<dbReference type="Gene3D" id="3.30.2350.20">
    <property type="entry name" value="TruD, catalytic domain"/>
    <property type="match status" value="2"/>
</dbReference>
<comment type="caution">
    <text evidence="7">The sequence shown here is derived from an EMBL/GenBank/DDBJ whole genome shotgun (WGS) entry which is preliminary data.</text>
</comment>
<accession>A0AAN8WLB3</accession>
<dbReference type="Proteomes" id="UP001381693">
    <property type="component" value="Unassembled WGS sequence"/>
</dbReference>
<dbReference type="InterPro" id="IPR020103">
    <property type="entry name" value="PsdUridine_synth_cat_dom_sf"/>
</dbReference>
<evidence type="ECO:0000256" key="4">
    <source>
        <dbReference type="ARBA" id="ARBA00036943"/>
    </source>
</evidence>
<comment type="similarity">
    <text evidence="1">Belongs to the pseudouridine synthase TruD family.</text>
</comment>
<feature type="region of interest" description="Disordered" evidence="5">
    <location>
        <begin position="1"/>
        <end position="27"/>
    </location>
</feature>
<evidence type="ECO:0000256" key="1">
    <source>
        <dbReference type="ARBA" id="ARBA00007953"/>
    </source>
</evidence>
<evidence type="ECO:0000256" key="2">
    <source>
        <dbReference type="ARBA" id="ARBA00022694"/>
    </source>
</evidence>
<dbReference type="EC" id="5.4.99.27" evidence="7"/>
<evidence type="ECO:0000313" key="7">
    <source>
        <dbReference type="EMBL" id="KAK7063210.1"/>
    </source>
</evidence>
<proteinExistence type="inferred from homology"/>
<evidence type="ECO:0000256" key="3">
    <source>
        <dbReference type="ARBA" id="ARBA00023235"/>
    </source>
</evidence>
<evidence type="ECO:0000259" key="6">
    <source>
        <dbReference type="PROSITE" id="PS50984"/>
    </source>
</evidence>
<dbReference type="Pfam" id="PF01142">
    <property type="entry name" value="TruD"/>
    <property type="match status" value="1"/>
</dbReference>
<feature type="region of interest" description="Disordered" evidence="5">
    <location>
        <begin position="804"/>
        <end position="873"/>
    </location>
</feature>
<feature type="region of interest" description="Disordered" evidence="5">
    <location>
        <begin position="590"/>
        <end position="627"/>
    </location>
</feature>
<comment type="catalytic activity">
    <reaction evidence="4">
        <text>a uridine in tRNA = a pseudouridine in tRNA</text>
        <dbReference type="Rhea" id="RHEA:54572"/>
        <dbReference type="Rhea" id="RHEA-COMP:13339"/>
        <dbReference type="Rhea" id="RHEA-COMP:13934"/>
        <dbReference type="ChEBI" id="CHEBI:65314"/>
        <dbReference type="ChEBI" id="CHEBI:65315"/>
    </reaction>
</comment>
<dbReference type="PANTHER" id="PTHR13326">
    <property type="entry name" value="TRNA PSEUDOURIDINE SYNTHASE D"/>
    <property type="match status" value="1"/>
</dbReference>
<dbReference type="InterPro" id="IPR011760">
    <property type="entry name" value="PsdUridine_synth_TruD_insert"/>
</dbReference>
<keyword evidence="2" id="KW-0819">tRNA processing</keyword>
<evidence type="ECO:0000313" key="8">
    <source>
        <dbReference type="Proteomes" id="UP001381693"/>
    </source>
</evidence>
<dbReference type="EMBL" id="JAXCGZ010020910">
    <property type="protein sequence ID" value="KAK7063210.1"/>
    <property type="molecule type" value="Genomic_DNA"/>
</dbReference>
<dbReference type="PROSITE" id="PS50984">
    <property type="entry name" value="TRUD"/>
    <property type="match status" value="1"/>
</dbReference>
<name>A0AAN8WLB3_HALRR</name>
<dbReference type="GO" id="GO:0003723">
    <property type="term" value="F:RNA binding"/>
    <property type="evidence" value="ECO:0007669"/>
    <property type="project" value="InterPro"/>
</dbReference>
<protein>
    <submittedName>
        <fullName evidence="7">Multisubstrate pseudouridine synthase 7</fullName>
        <ecNumber evidence="7">5.4.99.27</ecNumber>
    </submittedName>
</protein>
<evidence type="ECO:0000256" key="5">
    <source>
        <dbReference type="SAM" id="MobiDB-lite"/>
    </source>
</evidence>
<feature type="compositionally biased region" description="Basic residues" evidence="5">
    <location>
        <begin position="815"/>
        <end position="836"/>
    </location>
</feature>
<dbReference type="GO" id="GO:0160150">
    <property type="term" value="F:tRNA pseudouridine(13) synthase activity"/>
    <property type="evidence" value="ECO:0007669"/>
    <property type="project" value="UniProtKB-EC"/>
</dbReference>
<dbReference type="NCBIfam" id="TIGR00094">
    <property type="entry name" value="tRNA_TruD_broad"/>
    <property type="match status" value="1"/>
</dbReference>
<dbReference type="GO" id="GO:0005634">
    <property type="term" value="C:nucleus"/>
    <property type="evidence" value="ECO:0007669"/>
    <property type="project" value="TreeGrafter"/>
</dbReference>
<dbReference type="AlphaFoldDB" id="A0AAN8WLB3"/>
<dbReference type="InterPro" id="IPR042214">
    <property type="entry name" value="TruD_catalytic"/>
</dbReference>
<keyword evidence="3 7" id="KW-0413">Isomerase</keyword>
<dbReference type="InterPro" id="IPR001656">
    <property type="entry name" value="PsdUridine_synth_TruD"/>
</dbReference>
<feature type="compositionally biased region" description="Basic and acidic residues" evidence="5">
    <location>
        <begin position="804"/>
        <end position="814"/>
    </location>
</feature>
<reference evidence="7 8" key="1">
    <citation type="submission" date="2023-11" db="EMBL/GenBank/DDBJ databases">
        <title>Halocaridina rubra genome assembly.</title>
        <authorList>
            <person name="Smith C."/>
        </authorList>
    </citation>
    <scope>NUCLEOTIDE SEQUENCE [LARGE SCALE GENOMIC DNA]</scope>
    <source>
        <strain evidence="7">EP-1</strain>
        <tissue evidence="7">Whole</tissue>
    </source>
</reference>
<keyword evidence="8" id="KW-1185">Reference proteome</keyword>
<dbReference type="GO" id="GO:0001522">
    <property type="term" value="P:pseudouridine synthesis"/>
    <property type="evidence" value="ECO:0007669"/>
    <property type="project" value="InterPro"/>
</dbReference>
<dbReference type="PANTHER" id="PTHR13326:SF31">
    <property type="entry name" value="PSEUDOURIDYLATE SYNTHASE 7 HOMOLOG"/>
    <property type="match status" value="1"/>
</dbReference>
<gene>
    <name evidence="7" type="primary">PUS7</name>
    <name evidence="7" type="ORF">SK128_022395</name>
</gene>
<organism evidence="7 8">
    <name type="scientific">Halocaridina rubra</name>
    <name type="common">Hawaiian red shrimp</name>
    <dbReference type="NCBI Taxonomy" id="373956"/>
    <lineage>
        <taxon>Eukaryota</taxon>
        <taxon>Metazoa</taxon>
        <taxon>Ecdysozoa</taxon>
        <taxon>Arthropoda</taxon>
        <taxon>Crustacea</taxon>
        <taxon>Multicrustacea</taxon>
        <taxon>Malacostraca</taxon>
        <taxon>Eumalacostraca</taxon>
        <taxon>Eucarida</taxon>
        <taxon>Decapoda</taxon>
        <taxon>Pleocyemata</taxon>
        <taxon>Caridea</taxon>
        <taxon>Atyoidea</taxon>
        <taxon>Atyidae</taxon>
        <taxon>Halocaridina</taxon>
    </lineage>
</organism>
<dbReference type="GO" id="GO:0008033">
    <property type="term" value="P:tRNA processing"/>
    <property type="evidence" value="ECO:0007669"/>
    <property type="project" value="UniProtKB-KW"/>
</dbReference>